<name>A0ABT9WSZ5_9BACI</name>
<organism evidence="1 2">
    <name type="scientific">Bacillus chungangensis</name>
    <dbReference type="NCBI Taxonomy" id="587633"/>
    <lineage>
        <taxon>Bacteria</taxon>
        <taxon>Bacillati</taxon>
        <taxon>Bacillota</taxon>
        <taxon>Bacilli</taxon>
        <taxon>Bacillales</taxon>
        <taxon>Bacillaceae</taxon>
        <taxon>Bacillus</taxon>
    </lineage>
</organism>
<proteinExistence type="predicted"/>
<gene>
    <name evidence="1" type="ORF">J2S08_002267</name>
</gene>
<sequence length="80" mass="9340">MKVIAGIFSKFLDILFQSTVNGGKIQMKRIKKNKFSQFYIENKLALLNDHAALQQIEKRLEEKWTKAAERKTFQEGQLPI</sequence>
<dbReference type="InterPro" id="IPR025004">
    <property type="entry name" value="SenN/SenS"/>
</dbReference>
<dbReference type="Proteomes" id="UP001223586">
    <property type="component" value="Unassembled WGS sequence"/>
</dbReference>
<dbReference type="RefSeq" id="WP_307229567.1">
    <property type="nucleotide sequence ID" value="NZ_JAUSTT010000012.1"/>
</dbReference>
<dbReference type="Pfam" id="PF13040">
    <property type="entry name" value="Fur_reg_FbpB"/>
    <property type="match status" value="1"/>
</dbReference>
<reference evidence="1 2" key="1">
    <citation type="submission" date="2023-07" db="EMBL/GenBank/DDBJ databases">
        <title>Genomic Encyclopedia of Type Strains, Phase IV (KMG-IV): sequencing the most valuable type-strain genomes for metagenomic binning, comparative biology and taxonomic classification.</title>
        <authorList>
            <person name="Goeker M."/>
        </authorList>
    </citation>
    <scope>NUCLEOTIDE SEQUENCE [LARGE SCALE GENOMIC DNA]</scope>
    <source>
        <strain evidence="1 2">DSM 23837</strain>
    </source>
</reference>
<protein>
    <submittedName>
        <fullName evidence="1">Uncharacterized protein</fullName>
    </submittedName>
</protein>
<accession>A0ABT9WSZ5</accession>
<keyword evidence="2" id="KW-1185">Reference proteome</keyword>
<evidence type="ECO:0000313" key="2">
    <source>
        <dbReference type="Proteomes" id="UP001223586"/>
    </source>
</evidence>
<dbReference type="EMBL" id="JAUSTT010000012">
    <property type="protein sequence ID" value="MDQ0176423.1"/>
    <property type="molecule type" value="Genomic_DNA"/>
</dbReference>
<evidence type="ECO:0000313" key="1">
    <source>
        <dbReference type="EMBL" id="MDQ0176423.1"/>
    </source>
</evidence>
<comment type="caution">
    <text evidence="1">The sequence shown here is derived from an EMBL/GenBank/DDBJ whole genome shotgun (WGS) entry which is preliminary data.</text>
</comment>